<dbReference type="SMART" id="SM00091">
    <property type="entry name" value="PAS"/>
    <property type="match status" value="1"/>
</dbReference>
<evidence type="ECO:0000313" key="9">
    <source>
        <dbReference type="Proteomes" id="UP000239724"/>
    </source>
</evidence>
<keyword evidence="2 5" id="KW-0716">Sensory transduction</keyword>
<accession>A0A2S6N278</accession>
<dbReference type="InterPro" id="IPR035965">
    <property type="entry name" value="PAS-like_dom_sf"/>
</dbReference>
<dbReference type="AlphaFoldDB" id="A0A2S6N278"/>
<keyword evidence="4 5" id="KW-0675">Receptor</keyword>
<dbReference type="CDD" id="cd00130">
    <property type="entry name" value="PAS"/>
    <property type="match status" value="1"/>
</dbReference>
<gene>
    <name evidence="8" type="ORF">CCS01_23685</name>
</gene>
<dbReference type="OrthoDB" id="329226at2"/>
<organism evidence="8 9">
    <name type="scientific">Rhodopila globiformis</name>
    <name type="common">Rhodopseudomonas globiformis</name>
    <dbReference type="NCBI Taxonomy" id="1071"/>
    <lineage>
        <taxon>Bacteria</taxon>
        <taxon>Pseudomonadati</taxon>
        <taxon>Pseudomonadota</taxon>
        <taxon>Alphaproteobacteria</taxon>
        <taxon>Acetobacterales</taxon>
        <taxon>Acetobacteraceae</taxon>
        <taxon>Rhodopila</taxon>
    </lineage>
</organism>
<dbReference type="RefSeq" id="WP_104521291.1">
    <property type="nucleotide sequence ID" value="NZ_NHRY01000239.1"/>
</dbReference>
<dbReference type="Proteomes" id="UP000239724">
    <property type="component" value="Unassembled WGS sequence"/>
</dbReference>
<dbReference type="GO" id="GO:0006355">
    <property type="term" value="P:regulation of DNA-templated transcription"/>
    <property type="evidence" value="ECO:0007669"/>
    <property type="project" value="UniProtKB-UniRule"/>
</dbReference>
<comment type="PTM">
    <text evidence="6">The 4-hydroxycinnamic acid (p-coumaric acid) chromophore is covalently bound via a thioester linkage.</text>
</comment>
<keyword evidence="3 5" id="KW-0157">Chromophore</keyword>
<evidence type="ECO:0000259" key="7">
    <source>
        <dbReference type="SMART" id="SM00091"/>
    </source>
</evidence>
<protein>
    <recommendedName>
        <fullName evidence="5">Photoactive yellow protein</fullName>
        <shortName evidence="5">PYP</shortName>
    </recommendedName>
</protein>
<keyword evidence="1 5" id="KW-0600">Photoreceptor protein</keyword>
<sequence length="125" mass="13843">MEAKAPDFHDPALASIVETLPPAVVDALPYGAIRLDREGRVTFYSETERRLSGYDQPTVARSFFTEIAPCMDNAQFRGRIDKALAAGTLDITFSFVGDFNDPDRELDVRVQSAAGGGCWIFLRRL</sequence>
<dbReference type="GO" id="GO:0009881">
    <property type="term" value="F:photoreceptor activity"/>
    <property type="evidence" value="ECO:0007669"/>
    <property type="project" value="UniProtKB-UniRule"/>
</dbReference>
<feature type="domain" description="PAS" evidence="7">
    <location>
        <begin position="19"/>
        <end position="85"/>
    </location>
</feature>
<proteinExistence type="inferred from homology"/>
<dbReference type="Gene3D" id="3.30.450.20">
    <property type="entry name" value="PAS domain"/>
    <property type="match status" value="1"/>
</dbReference>
<reference evidence="8 9" key="1">
    <citation type="journal article" date="2018" name="Arch. Microbiol.">
        <title>New insights into the metabolic potential of the phototrophic purple bacterium Rhodopila globiformis DSM 161(T) from its draft genome sequence and evidence for a vanadium-dependent nitrogenase.</title>
        <authorList>
            <person name="Imhoff J.F."/>
            <person name="Rahn T."/>
            <person name="Kunzel S."/>
            <person name="Neulinger S.C."/>
        </authorList>
    </citation>
    <scope>NUCLEOTIDE SEQUENCE [LARGE SCALE GENOMIC DNA]</scope>
    <source>
        <strain evidence="8 9">DSM 161</strain>
    </source>
</reference>
<evidence type="ECO:0000256" key="2">
    <source>
        <dbReference type="ARBA" id="ARBA00022606"/>
    </source>
</evidence>
<evidence type="ECO:0000256" key="5">
    <source>
        <dbReference type="PIRNR" id="PIRNR000087"/>
    </source>
</evidence>
<evidence type="ECO:0000313" key="8">
    <source>
        <dbReference type="EMBL" id="PPQ28700.1"/>
    </source>
</evidence>
<dbReference type="PIRSF" id="PIRSF000087">
    <property type="entry name" value="PYP"/>
    <property type="match status" value="1"/>
</dbReference>
<dbReference type="InterPro" id="IPR012130">
    <property type="entry name" value="PYP"/>
</dbReference>
<dbReference type="GO" id="GO:0007602">
    <property type="term" value="P:phototransduction"/>
    <property type="evidence" value="ECO:0007669"/>
    <property type="project" value="UniProtKB-UniRule"/>
</dbReference>
<dbReference type="SUPFAM" id="SSF55785">
    <property type="entry name" value="PYP-like sensor domain (PAS domain)"/>
    <property type="match status" value="1"/>
</dbReference>
<name>A0A2S6N278_RHOGL</name>
<feature type="modified residue" description="S-(4-hydroxycinnamyl)cysteine" evidence="6">
    <location>
        <position position="70"/>
    </location>
</feature>
<evidence type="ECO:0000256" key="6">
    <source>
        <dbReference type="PIRSR" id="PIRSR000087-50"/>
    </source>
</evidence>
<dbReference type="InterPro" id="IPR000014">
    <property type="entry name" value="PAS"/>
</dbReference>
<keyword evidence="9" id="KW-1185">Reference proteome</keyword>
<evidence type="ECO:0000256" key="1">
    <source>
        <dbReference type="ARBA" id="ARBA00022543"/>
    </source>
</evidence>
<comment type="similarity">
    <text evidence="5">Belongs to the photoactive yellow protein family.</text>
</comment>
<evidence type="ECO:0000256" key="4">
    <source>
        <dbReference type="ARBA" id="ARBA00023170"/>
    </source>
</evidence>
<comment type="caution">
    <text evidence="8">The sequence shown here is derived from an EMBL/GenBank/DDBJ whole genome shotgun (WGS) entry which is preliminary data.</text>
</comment>
<dbReference type="EMBL" id="NHRY01000239">
    <property type="protein sequence ID" value="PPQ28700.1"/>
    <property type="molecule type" value="Genomic_DNA"/>
</dbReference>
<evidence type="ECO:0000256" key="3">
    <source>
        <dbReference type="ARBA" id="ARBA00022991"/>
    </source>
</evidence>